<organism evidence="2 3">
    <name type="scientific">Racocetra fulgida</name>
    <dbReference type="NCBI Taxonomy" id="60492"/>
    <lineage>
        <taxon>Eukaryota</taxon>
        <taxon>Fungi</taxon>
        <taxon>Fungi incertae sedis</taxon>
        <taxon>Mucoromycota</taxon>
        <taxon>Glomeromycotina</taxon>
        <taxon>Glomeromycetes</taxon>
        <taxon>Diversisporales</taxon>
        <taxon>Gigasporaceae</taxon>
        <taxon>Racocetra</taxon>
    </lineage>
</organism>
<accession>A0A9N9CBK9</accession>
<sequence>MPSSSRQRSIKDLTPANYTIPRALKNVSSKESVASTLALSRVVKIPAPKGKPISQLSLTFPNNSLHKRPIVNQIISTLPPFSKFPESVGSYKWQLEPSRTSNDSKKVPKLGSNILHLDKGFQYTISPSKDSSAKSKNKMIETSVMLPCNYPNSKSSEESCENKQLDEFSDDLSRNYPPNGAPYNEPEPLLKSKGKRINPIFENNPSNVEDSNKKSKHINHLYDDSMADSMSSRDHLVDKTERNPSSNDSNNIVQTSDDHSVTKLDLTFKYNNNISERDGSDKLFKDTTYYSISAIFNSGAIDIMQDTRLTWRSFQEKWPMFWDMRPCVLLQEFTRFHQLPDPVYSLKVGSDDAFWFDCSIGARYFNPLQSCFDCWIENDAIDYVSIQAFEVLTIELSEVGGHEIEYPAHKQVRCCHEVVFDQETVRFNSTSSNFHDQYKWHHHQRKTASFWRRRPCILLFEFCQAHQISAPTYLLHINRNTGAFWFDCYIDDRLFTPQNQPCMCCWIQNDAIDHVSIQVFETLFSEFCDQDIKVLSYPTHKRIKCSHIRGYDNGAKENTRESDDHNVNCV</sequence>
<feature type="region of interest" description="Disordered" evidence="1">
    <location>
        <begin position="148"/>
        <end position="191"/>
    </location>
</feature>
<dbReference type="OrthoDB" id="2325801at2759"/>
<name>A0A9N9CBK9_9GLOM</name>
<evidence type="ECO:0000313" key="2">
    <source>
        <dbReference type="EMBL" id="CAG8596012.1"/>
    </source>
</evidence>
<feature type="compositionally biased region" description="Basic and acidic residues" evidence="1">
    <location>
        <begin position="231"/>
        <end position="242"/>
    </location>
</feature>
<comment type="caution">
    <text evidence="2">The sequence shown here is derived from an EMBL/GenBank/DDBJ whole genome shotgun (WGS) entry which is preliminary data.</text>
</comment>
<feature type="compositionally biased region" description="Basic and acidic residues" evidence="1">
    <location>
        <begin position="155"/>
        <end position="166"/>
    </location>
</feature>
<dbReference type="EMBL" id="CAJVPZ010008247">
    <property type="protein sequence ID" value="CAG8596012.1"/>
    <property type="molecule type" value="Genomic_DNA"/>
</dbReference>
<feature type="compositionally biased region" description="Polar residues" evidence="1">
    <location>
        <begin position="243"/>
        <end position="255"/>
    </location>
</feature>
<dbReference type="AlphaFoldDB" id="A0A9N9CBK9"/>
<feature type="region of interest" description="Disordered" evidence="1">
    <location>
        <begin position="229"/>
        <end position="256"/>
    </location>
</feature>
<reference evidence="2" key="1">
    <citation type="submission" date="2021-06" db="EMBL/GenBank/DDBJ databases">
        <authorList>
            <person name="Kallberg Y."/>
            <person name="Tangrot J."/>
            <person name="Rosling A."/>
        </authorList>
    </citation>
    <scope>NUCLEOTIDE SEQUENCE</scope>
    <source>
        <strain evidence="2">IN212</strain>
    </source>
</reference>
<proteinExistence type="predicted"/>
<evidence type="ECO:0000313" key="3">
    <source>
        <dbReference type="Proteomes" id="UP000789396"/>
    </source>
</evidence>
<keyword evidence="3" id="KW-1185">Reference proteome</keyword>
<evidence type="ECO:0000256" key="1">
    <source>
        <dbReference type="SAM" id="MobiDB-lite"/>
    </source>
</evidence>
<dbReference type="Proteomes" id="UP000789396">
    <property type="component" value="Unassembled WGS sequence"/>
</dbReference>
<protein>
    <submittedName>
        <fullName evidence="2">1736_t:CDS:1</fullName>
    </submittedName>
</protein>
<gene>
    <name evidence="2" type="ORF">RFULGI_LOCUS6422</name>
</gene>